<evidence type="ECO:0000256" key="1">
    <source>
        <dbReference type="SAM" id="Phobius"/>
    </source>
</evidence>
<dbReference type="Pfam" id="PF08245">
    <property type="entry name" value="Mur_ligase_M"/>
    <property type="match status" value="1"/>
</dbReference>
<keyword evidence="1" id="KW-0472">Membrane</keyword>
<dbReference type="InterPro" id="IPR036615">
    <property type="entry name" value="Mur_ligase_C_dom_sf"/>
</dbReference>
<dbReference type="Proteomes" id="UP000034810">
    <property type="component" value="Unassembled WGS sequence"/>
</dbReference>
<name>A0A0G1F7E8_9BACT</name>
<feature type="transmembrane region" description="Helical" evidence="1">
    <location>
        <begin position="30"/>
        <end position="49"/>
    </location>
</feature>
<dbReference type="PATRIC" id="fig|1619011.3.peg.250"/>
<proteinExistence type="predicted"/>
<dbReference type="InterPro" id="IPR004101">
    <property type="entry name" value="Mur_ligase_C"/>
</dbReference>
<reference evidence="4 5" key="1">
    <citation type="journal article" date="2015" name="Nature">
        <title>rRNA introns, odd ribosomes, and small enigmatic genomes across a large radiation of phyla.</title>
        <authorList>
            <person name="Brown C.T."/>
            <person name="Hug L.A."/>
            <person name="Thomas B.C."/>
            <person name="Sharon I."/>
            <person name="Castelle C.J."/>
            <person name="Singh A."/>
            <person name="Wilkins M.J."/>
            <person name="Williams K.H."/>
            <person name="Banfield J.F."/>
        </authorList>
    </citation>
    <scope>NUCLEOTIDE SEQUENCE [LARGE SCALE GENOMIC DNA]</scope>
</reference>
<evidence type="ECO:0000313" key="4">
    <source>
        <dbReference type="EMBL" id="KKS82773.1"/>
    </source>
</evidence>
<sequence length="427" mass="48373">MKANSWERVNKILEGFKKFPLFRFLYRISWAPRVYHFFLALAGALIYYFPSRKIKVIGVTGTKGKSTTVELISFFLEKAGYKTAFFSSVHIKIGDEIKNNRFGNSSPGRFFLQYFLRQAVNNSCRYAIVEITSQGAFLFRHRFIAWDGAVFLNIHPEHIEAHGSFEKYLDAKLSFFRYAAESPFGKSCRFFVNKNDKHARDFINAAGGKELVLFSGKEISFKNINLPDGLLGDFNRENVAAAWAVAKSENVSEDILKFLEKFEGVEGRMDFVQKEPFGVVVDYAHTPDSLEAVYQTLSFYKKKPGWLICVLGSCGGGRDRWKRLKMGEIAARYCNFVILTNEDPYDEQPESIIDEIASGCSQIRSPRSETLKIIDRKEAIKKAISLAKRGDVVVCTGKGSEQSIHIAGGKTISWSEKGIIEQILNKN</sequence>
<keyword evidence="4" id="KW-0436">Ligase</keyword>
<dbReference type="EC" id="6.3.2.13" evidence="4"/>
<comment type="caution">
    <text evidence="4">The sequence shown here is derived from an EMBL/GenBank/DDBJ whole genome shotgun (WGS) entry which is preliminary data.</text>
</comment>
<keyword evidence="1" id="KW-1133">Transmembrane helix</keyword>
<keyword evidence="1" id="KW-0812">Transmembrane</keyword>
<feature type="domain" description="Mur ligase C-terminal" evidence="2">
    <location>
        <begin position="267"/>
        <end position="399"/>
    </location>
</feature>
<gene>
    <name evidence="4" type="ORF">UV58_C0005G0027</name>
</gene>
<dbReference type="InterPro" id="IPR036565">
    <property type="entry name" value="Mur-like_cat_sf"/>
</dbReference>
<evidence type="ECO:0000313" key="5">
    <source>
        <dbReference type="Proteomes" id="UP000034810"/>
    </source>
</evidence>
<dbReference type="Gene3D" id="3.90.190.20">
    <property type="entry name" value="Mur ligase, C-terminal domain"/>
    <property type="match status" value="1"/>
</dbReference>
<dbReference type="AlphaFoldDB" id="A0A0G1F7E8"/>
<dbReference type="PANTHER" id="PTHR23135:SF4">
    <property type="entry name" value="UDP-N-ACETYLMURAMOYL-L-ALANYL-D-GLUTAMATE--2,6-DIAMINOPIMELATE LIGASE MURE HOMOLOG, CHLOROPLASTIC"/>
    <property type="match status" value="1"/>
</dbReference>
<dbReference type="EMBL" id="LCFA01000005">
    <property type="protein sequence ID" value="KKS82773.1"/>
    <property type="molecule type" value="Genomic_DNA"/>
</dbReference>
<protein>
    <submittedName>
        <fullName evidence="4">UDP-N-acetylmuramyl-tripeptide synthetase, UDP-N-acetylmuramoylalanyl-D-glutamate-2,6-diaminopimelate ligase</fullName>
        <ecNumber evidence="4">6.3.2.13</ecNumber>
    </submittedName>
</protein>
<feature type="domain" description="Mur ligase central" evidence="3">
    <location>
        <begin position="59"/>
        <end position="212"/>
    </location>
</feature>
<dbReference type="Pfam" id="PF02875">
    <property type="entry name" value="Mur_ligase_C"/>
    <property type="match status" value="1"/>
</dbReference>
<dbReference type="SUPFAM" id="SSF53623">
    <property type="entry name" value="MurD-like peptide ligases, catalytic domain"/>
    <property type="match status" value="1"/>
</dbReference>
<dbReference type="GO" id="GO:0008765">
    <property type="term" value="F:UDP-N-acetylmuramoylalanyl-D-glutamate-2,6-diaminopimelate ligase activity"/>
    <property type="evidence" value="ECO:0007669"/>
    <property type="project" value="UniProtKB-EC"/>
</dbReference>
<evidence type="ECO:0000259" key="2">
    <source>
        <dbReference type="Pfam" id="PF02875"/>
    </source>
</evidence>
<dbReference type="GO" id="GO:0005524">
    <property type="term" value="F:ATP binding"/>
    <property type="evidence" value="ECO:0007669"/>
    <property type="project" value="InterPro"/>
</dbReference>
<dbReference type="Gene3D" id="3.40.1190.10">
    <property type="entry name" value="Mur-like, catalytic domain"/>
    <property type="match status" value="1"/>
</dbReference>
<organism evidence="4 5">
    <name type="scientific">Candidatus Wolfebacteria bacterium GW2011_GWC1_43_10</name>
    <dbReference type="NCBI Taxonomy" id="1619011"/>
    <lineage>
        <taxon>Bacteria</taxon>
        <taxon>Candidatus Wolfeibacteriota</taxon>
    </lineage>
</organism>
<dbReference type="PANTHER" id="PTHR23135">
    <property type="entry name" value="MUR LIGASE FAMILY MEMBER"/>
    <property type="match status" value="1"/>
</dbReference>
<dbReference type="InterPro" id="IPR013221">
    <property type="entry name" value="Mur_ligase_cen"/>
</dbReference>
<evidence type="ECO:0000259" key="3">
    <source>
        <dbReference type="Pfam" id="PF08245"/>
    </source>
</evidence>
<dbReference type="SUPFAM" id="SSF53244">
    <property type="entry name" value="MurD-like peptide ligases, peptide-binding domain"/>
    <property type="match status" value="1"/>
</dbReference>
<accession>A0A0G1F7E8</accession>